<reference evidence="3" key="1">
    <citation type="submission" date="2020-07" db="EMBL/GenBank/DDBJ databases">
        <title>Complete genome sequencing of Clostridia bacterium strain 12CBH8.</title>
        <authorList>
            <person name="Sakamoto M."/>
            <person name="Murakami T."/>
            <person name="Mori H."/>
        </authorList>
    </citation>
    <scope>NUCLEOTIDE SEQUENCE [LARGE SCALE GENOMIC DNA]</scope>
    <source>
        <strain evidence="3">12CBH8</strain>
    </source>
</reference>
<dbReference type="KEGG" id="sman:C12CBH8_04520"/>
<evidence type="ECO:0000256" key="1">
    <source>
        <dbReference type="SAM" id="Phobius"/>
    </source>
</evidence>
<proteinExistence type="predicted"/>
<dbReference type="InterPro" id="IPR021215">
    <property type="entry name" value="DUF2752"/>
</dbReference>
<gene>
    <name evidence="2" type="ORF">C12CBH8_04520</name>
</gene>
<keyword evidence="1" id="KW-0812">Transmembrane</keyword>
<dbReference type="Proteomes" id="UP000593890">
    <property type="component" value="Chromosome"/>
</dbReference>
<keyword evidence="3" id="KW-1185">Reference proteome</keyword>
<evidence type="ECO:0008006" key="4">
    <source>
        <dbReference type="Google" id="ProtNLM"/>
    </source>
</evidence>
<feature type="transmembrane region" description="Helical" evidence="1">
    <location>
        <begin position="62"/>
        <end position="81"/>
    </location>
</feature>
<organism evidence="2 3">
    <name type="scientific">Solibaculum mannosilyticum</name>
    <dbReference type="NCBI Taxonomy" id="2780922"/>
    <lineage>
        <taxon>Bacteria</taxon>
        <taxon>Bacillati</taxon>
        <taxon>Bacillota</taxon>
        <taxon>Clostridia</taxon>
        <taxon>Eubacteriales</taxon>
        <taxon>Oscillospiraceae</taxon>
        <taxon>Solibaculum</taxon>
    </lineage>
</organism>
<dbReference type="AlphaFoldDB" id="A0A7I8D3K5"/>
<dbReference type="EMBL" id="AP023321">
    <property type="protein sequence ID" value="BCI59813.1"/>
    <property type="molecule type" value="Genomic_DNA"/>
</dbReference>
<evidence type="ECO:0000313" key="2">
    <source>
        <dbReference type="EMBL" id="BCI59813.1"/>
    </source>
</evidence>
<protein>
    <recommendedName>
        <fullName evidence="4">DUF2752 domain-containing protein</fullName>
    </recommendedName>
</protein>
<evidence type="ECO:0000313" key="3">
    <source>
        <dbReference type="Proteomes" id="UP000593890"/>
    </source>
</evidence>
<keyword evidence="1" id="KW-1133">Transmembrane helix</keyword>
<name>A0A7I8D3K5_9FIRM</name>
<sequence length="86" mass="10087">MGCGGTRSIQCFLRGDWGESFYYNPLFFLAALTAVILYMIFTINALRPHYHPLHIRIKRYQIILLAVFAVVFLVVRNTPWYQAILY</sequence>
<accession>A0A7I8D3K5</accession>
<dbReference type="Pfam" id="PF10825">
    <property type="entry name" value="DUF2752"/>
    <property type="match status" value="1"/>
</dbReference>
<keyword evidence="1" id="KW-0472">Membrane</keyword>
<feature type="transmembrane region" description="Helical" evidence="1">
    <location>
        <begin position="22"/>
        <end position="41"/>
    </location>
</feature>